<dbReference type="AlphaFoldDB" id="A0A8J6P7N8"/>
<dbReference type="InterPro" id="IPR008921">
    <property type="entry name" value="DNA_pol3_clamp-load_cplx_C"/>
</dbReference>
<dbReference type="GO" id="GO:0003887">
    <property type="term" value="F:DNA-directed DNA polymerase activity"/>
    <property type="evidence" value="ECO:0007669"/>
    <property type="project" value="UniProtKB-KW"/>
</dbReference>
<feature type="domain" description="DNA polymerase III delta subunit-like C-terminal" evidence="10">
    <location>
        <begin position="220"/>
        <end position="337"/>
    </location>
</feature>
<evidence type="ECO:0000256" key="3">
    <source>
        <dbReference type="ARBA" id="ARBA00022679"/>
    </source>
</evidence>
<evidence type="ECO:0000256" key="2">
    <source>
        <dbReference type="ARBA" id="ARBA00017703"/>
    </source>
</evidence>
<feature type="domain" description="DNA polymerase III delta N-terminal" evidence="9">
    <location>
        <begin position="22"/>
        <end position="129"/>
    </location>
</feature>
<evidence type="ECO:0000256" key="1">
    <source>
        <dbReference type="ARBA" id="ARBA00012417"/>
    </source>
</evidence>
<evidence type="ECO:0000256" key="4">
    <source>
        <dbReference type="ARBA" id="ARBA00022695"/>
    </source>
</evidence>
<dbReference type="EMBL" id="JACRTL010000003">
    <property type="protein sequence ID" value="MBC8610950.1"/>
    <property type="molecule type" value="Genomic_DNA"/>
</dbReference>
<keyword evidence="12" id="KW-1185">Reference proteome</keyword>
<dbReference type="GO" id="GO:0006261">
    <property type="term" value="P:DNA-templated DNA replication"/>
    <property type="evidence" value="ECO:0007669"/>
    <property type="project" value="TreeGrafter"/>
</dbReference>
<dbReference type="PANTHER" id="PTHR34388:SF1">
    <property type="entry name" value="DNA POLYMERASE III SUBUNIT DELTA"/>
    <property type="match status" value="1"/>
</dbReference>
<name>A0A8J6P7N8_9FIRM</name>
<evidence type="ECO:0000256" key="6">
    <source>
        <dbReference type="ARBA" id="ARBA00022932"/>
    </source>
</evidence>
<dbReference type="GO" id="GO:0003677">
    <property type="term" value="F:DNA binding"/>
    <property type="evidence" value="ECO:0007669"/>
    <property type="project" value="InterPro"/>
</dbReference>
<evidence type="ECO:0000259" key="10">
    <source>
        <dbReference type="Pfam" id="PF21694"/>
    </source>
</evidence>
<dbReference type="NCBIfam" id="TIGR01128">
    <property type="entry name" value="holA"/>
    <property type="match status" value="1"/>
</dbReference>
<dbReference type="InterPro" id="IPR010372">
    <property type="entry name" value="DNA_pol3_delta_N"/>
</dbReference>
<dbReference type="InterPro" id="IPR005790">
    <property type="entry name" value="DNA_polIII_delta"/>
</dbReference>
<comment type="similarity">
    <text evidence="7">Belongs to the DNA polymerase HolA subunit family.</text>
</comment>
<dbReference type="Gene3D" id="1.10.8.60">
    <property type="match status" value="1"/>
</dbReference>
<dbReference type="SUPFAM" id="SSF52540">
    <property type="entry name" value="P-loop containing nucleoside triphosphate hydrolases"/>
    <property type="match status" value="1"/>
</dbReference>
<evidence type="ECO:0000259" key="9">
    <source>
        <dbReference type="Pfam" id="PF06144"/>
    </source>
</evidence>
<keyword evidence="3 11" id="KW-0808">Transferase</keyword>
<protein>
    <recommendedName>
        <fullName evidence="2">DNA polymerase III subunit delta</fullName>
        <ecNumber evidence="1">2.7.7.7</ecNumber>
    </recommendedName>
</protein>
<keyword evidence="6" id="KW-0239">DNA-directed DNA polymerase</keyword>
<evidence type="ECO:0000313" key="12">
    <source>
        <dbReference type="Proteomes" id="UP000632659"/>
    </source>
</evidence>
<dbReference type="Proteomes" id="UP000632659">
    <property type="component" value="Unassembled WGS sequence"/>
</dbReference>
<evidence type="ECO:0000313" key="11">
    <source>
        <dbReference type="EMBL" id="MBC8610950.1"/>
    </source>
</evidence>
<dbReference type="EC" id="2.7.7.7" evidence="1"/>
<reference evidence="11" key="1">
    <citation type="submission" date="2020-08" db="EMBL/GenBank/DDBJ databases">
        <title>Genome public.</title>
        <authorList>
            <person name="Liu C."/>
            <person name="Sun Q."/>
        </authorList>
    </citation>
    <scope>NUCLEOTIDE SEQUENCE</scope>
    <source>
        <strain evidence="11">NSJ-15</strain>
    </source>
</reference>
<dbReference type="Gene3D" id="3.40.50.300">
    <property type="entry name" value="P-loop containing nucleotide triphosphate hydrolases"/>
    <property type="match status" value="1"/>
</dbReference>
<comment type="caution">
    <text evidence="11">The sequence shown here is derived from an EMBL/GenBank/DDBJ whole genome shotgun (WGS) entry which is preliminary data.</text>
</comment>
<dbReference type="RefSeq" id="WP_187536485.1">
    <property type="nucleotide sequence ID" value="NZ_JACRTL010000003.1"/>
</dbReference>
<dbReference type="Gene3D" id="1.20.272.10">
    <property type="match status" value="1"/>
</dbReference>
<gene>
    <name evidence="11" type="primary">holA</name>
    <name evidence="11" type="ORF">H8702_07410</name>
</gene>
<keyword evidence="4 11" id="KW-0548">Nucleotidyltransferase</keyword>
<dbReference type="PANTHER" id="PTHR34388">
    <property type="entry name" value="DNA POLYMERASE III SUBUNIT DELTA"/>
    <property type="match status" value="1"/>
</dbReference>
<dbReference type="SUPFAM" id="SSF48019">
    <property type="entry name" value="post-AAA+ oligomerization domain-like"/>
    <property type="match status" value="1"/>
</dbReference>
<evidence type="ECO:0000256" key="8">
    <source>
        <dbReference type="ARBA" id="ARBA00049244"/>
    </source>
</evidence>
<accession>A0A8J6P7N8</accession>
<comment type="catalytic activity">
    <reaction evidence="8">
        <text>DNA(n) + a 2'-deoxyribonucleoside 5'-triphosphate = DNA(n+1) + diphosphate</text>
        <dbReference type="Rhea" id="RHEA:22508"/>
        <dbReference type="Rhea" id="RHEA-COMP:17339"/>
        <dbReference type="Rhea" id="RHEA-COMP:17340"/>
        <dbReference type="ChEBI" id="CHEBI:33019"/>
        <dbReference type="ChEBI" id="CHEBI:61560"/>
        <dbReference type="ChEBI" id="CHEBI:173112"/>
        <dbReference type="EC" id="2.7.7.7"/>
    </reaction>
</comment>
<dbReference type="InterPro" id="IPR027417">
    <property type="entry name" value="P-loop_NTPase"/>
</dbReference>
<dbReference type="GO" id="GO:0009360">
    <property type="term" value="C:DNA polymerase III complex"/>
    <property type="evidence" value="ECO:0007669"/>
    <property type="project" value="InterPro"/>
</dbReference>
<sequence>MPTVKSDKLMKSVRSGEIAPIYFFYGPEIQLMRNTVDLIVSQTVEPSFEGFNLHRYEDDALSAGELKSIYETLPMMAKYRCITIKNWNLDKLAKQDLEQLISMLGNPNPSTVLVLYDTRQSVEPKKNAKYKKIYEAVEKNGVVTEFSFQDKAALKKAVLNRCQKAGVTMAPELCERLIEQCGSQYAMILNELDKLLCYAGENGTVTAQSMDLLCVSSIQNTAFDLSNAILKNRYEQAFSILDRLFYLRTEPVMILGALSSSFLSLYRVKAAKAAGVSNEQVMADFHYRSKYQIQKLGQDLSRFSLGQIRRCMESLEKADRLLKSSRLDNRIILEQMLGEMMAAR</sequence>
<evidence type="ECO:0000256" key="7">
    <source>
        <dbReference type="ARBA" id="ARBA00034754"/>
    </source>
</evidence>
<evidence type="ECO:0000256" key="5">
    <source>
        <dbReference type="ARBA" id="ARBA00022705"/>
    </source>
</evidence>
<dbReference type="Pfam" id="PF06144">
    <property type="entry name" value="DNA_pol3_delta"/>
    <property type="match status" value="1"/>
</dbReference>
<proteinExistence type="inferred from homology"/>
<organism evidence="11 12">
    <name type="scientific">Massiliimalia timonensis</name>
    <dbReference type="NCBI Taxonomy" id="1987501"/>
    <lineage>
        <taxon>Bacteria</taxon>
        <taxon>Bacillati</taxon>
        <taxon>Bacillota</taxon>
        <taxon>Clostridia</taxon>
        <taxon>Eubacteriales</taxon>
        <taxon>Oscillospiraceae</taxon>
        <taxon>Massiliimalia</taxon>
    </lineage>
</organism>
<dbReference type="InterPro" id="IPR048466">
    <property type="entry name" value="DNA_pol3_delta-like_C"/>
</dbReference>
<keyword evidence="5" id="KW-0235">DNA replication</keyword>
<dbReference type="Pfam" id="PF21694">
    <property type="entry name" value="DNA_pol3_delta_C"/>
    <property type="match status" value="1"/>
</dbReference>